<dbReference type="PROSITE" id="PS52039">
    <property type="entry name" value="TOPO_IA_2"/>
    <property type="match status" value="1"/>
</dbReference>
<dbReference type="Gene3D" id="1.10.460.10">
    <property type="entry name" value="Topoisomerase I, domain 2"/>
    <property type="match status" value="1"/>
</dbReference>
<dbReference type="PANTHER" id="PTHR11390">
    <property type="entry name" value="PROKARYOTIC DNA TOPOISOMERASE"/>
    <property type="match status" value="1"/>
</dbReference>
<comment type="catalytic activity">
    <reaction evidence="1">
        <text>ATP-independent breakage of single-stranded DNA, followed by passage and rejoining.</text>
        <dbReference type="EC" id="5.6.2.1"/>
    </reaction>
</comment>
<keyword evidence="8 15" id="KW-0413">Isomerase</keyword>
<evidence type="ECO:0000256" key="9">
    <source>
        <dbReference type="ARBA" id="ARBA00030003"/>
    </source>
</evidence>
<dbReference type="PROSITE" id="PS00396">
    <property type="entry name" value="TOPO_IA_1"/>
    <property type="match status" value="1"/>
</dbReference>
<protein>
    <recommendedName>
        <fullName evidence="3">DNA topoisomerase</fullName>
        <ecNumber evidence="3">5.6.2.1</ecNumber>
    </recommendedName>
    <alternativeName>
        <fullName evidence="12">Omega-protein</fullName>
    </alternativeName>
    <alternativeName>
        <fullName evidence="11">Relaxing enzyme</fullName>
    </alternativeName>
    <alternativeName>
        <fullName evidence="9">Swivelase</fullName>
    </alternativeName>
    <alternativeName>
        <fullName evidence="10">Untwisting enzyme</fullName>
    </alternativeName>
</protein>
<evidence type="ECO:0000313" key="16">
    <source>
        <dbReference type="Proteomes" id="UP000228484"/>
    </source>
</evidence>
<sequence length="747" mass="86133">MFIDIGTNDKACLWPTSINGKRGKNMRVILAEKSSQAQAYCDAMERVQKKDGYYTGYFRELDETFVIVHAKGHLMELYDPIDYKEEWGKWNLKDLPIIPEEFKFKLKTDKESKRLFEIARKQLRMADSVIVGTDGDREGENIARLIMKMAGCEHKPTQRLWINSLVPKKVKEGLLNLQDGNKYKNKYEEAQGRQRADWIVGINASRLFTLALKDKGINEKFSVGRVQSATLKLIYDRQIAIEQFEPKPIFSIEAIVNTNPAIILKTTDKFEDKNEFQKFIRNHRLNEKPLKAIITDVEKEIKPSFSPKLFSLATLQTYANKKYKLSPKKVLDIVQTLYDSPLKLVTYPRSDCEYITENEFEYIQKHVKDYQNIVSQPFEITSYEPNKKYIDNKKVKEHYAIVPTENIPSKETLDSLTKDQRNIYFAIITRTIAMFHKPYEYEETVISAKIQDLSFYVKGKVEITKGWKELYEEEAENNDVLLPKVNAGESYTVEIEEKEGKTSPPKPLTEGQLIPLMQTCGLRDNDFSLEDEEETSEAIKILKEVEGLGTSATRAGIIETLQDNRYIEIKNNKVIITKKGRLICEMLADTLLTNPLMTGKWELFLKEIGEGKQKKETFIFGISKFVEKLIEAKKVSIKSMDLGEEMEEIQKEKEGAICECPICKKGNIVDRKSFFGCTNYKEGCKFTISKSILGKNITKPQVKKLCDEKGKTGLIKGFEKDGRTFDAFLKREGMKINFEFEKKVVKN</sequence>
<evidence type="ECO:0000256" key="4">
    <source>
        <dbReference type="ARBA" id="ARBA00022723"/>
    </source>
</evidence>
<dbReference type="PRINTS" id="PR00417">
    <property type="entry name" value="PRTPISMRASEI"/>
</dbReference>
<dbReference type="Pfam" id="PF01131">
    <property type="entry name" value="Topoisom_bac"/>
    <property type="match status" value="1"/>
</dbReference>
<dbReference type="InterPro" id="IPR023405">
    <property type="entry name" value="Topo_IA_core_domain"/>
</dbReference>
<keyword evidence="4" id="KW-0479">Metal-binding</keyword>
<keyword evidence="6" id="KW-0799">Topoisomerase</keyword>
<dbReference type="PANTHER" id="PTHR11390:SF21">
    <property type="entry name" value="DNA TOPOISOMERASE 3-ALPHA"/>
    <property type="match status" value="1"/>
</dbReference>
<comment type="caution">
    <text evidence="15">The sequence shown here is derived from an EMBL/GenBank/DDBJ whole genome shotgun (WGS) entry which is preliminary data.</text>
</comment>
<evidence type="ECO:0000256" key="7">
    <source>
        <dbReference type="ARBA" id="ARBA00023125"/>
    </source>
</evidence>
<evidence type="ECO:0000259" key="14">
    <source>
        <dbReference type="PROSITE" id="PS52039"/>
    </source>
</evidence>
<comment type="similarity">
    <text evidence="2">Belongs to the type IA topoisomerase family.</text>
</comment>
<dbReference type="CDD" id="cd03362">
    <property type="entry name" value="TOPRIM_TopoIA_TopoIII"/>
    <property type="match status" value="1"/>
</dbReference>
<dbReference type="InterPro" id="IPR013824">
    <property type="entry name" value="Topo_IA_cen_sub1"/>
</dbReference>
<dbReference type="InterPro" id="IPR013826">
    <property type="entry name" value="Topo_IA_cen_sub3"/>
</dbReference>
<dbReference type="InterPro" id="IPR034144">
    <property type="entry name" value="TOPRIM_TopoIII"/>
</dbReference>
<dbReference type="SMART" id="SM00436">
    <property type="entry name" value="TOP1Bc"/>
    <property type="match status" value="1"/>
</dbReference>
<feature type="domain" description="Topo IA-type catalytic" evidence="14">
    <location>
        <begin position="183"/>
        <end position="630"/>
    </location>
</feature>
<reference evidence="15 16" key="1">
    <citation type="submission" date="2017-09" db="EMBL/GenBank/DDBJ databases">
        <title>Biocontrol bacteria screening and application from spent mushroom substrate.</title>
        <authorList>
            <person name="Sun X."/>
        </authorList>
    </citation>
    <scope>NUCLEOTIDE SEQUENCE [LARGE SCALE GENOMIC DNA]</scope>
    <source>
        <strain evidence="15 16">100374</strain>
    </source>
</reference>
<organism evidence="15 16">
    <name type="scientific">Bacillus fungorum</name>
    <dbReference type="NCBI Taxonomy" id="2039284"/>
    <lineage>
        <taxon>Bacteria</taxon>
        <taxon>Bacillati</taxon>
        <taxon>Bacillota</taxon>
        <taxon>Bacilli</taxon>
        <taxon>Bacillales</taxon>
        <taxon>Bacillaceae</taxon>
        <taxon>Bacillus</taxon>
    </lineage>
</organism>
<evidence type="ECO:0000256" key="8">
    <source>
        <dbReference type="ARBA" id="ARBA00023235"/>
    </source>
</evidence>
<dbReference type="InterPro" id="IPR006171">
    <property type="entry name" value="TOPRIM_dom"/>
</dbReference>
<feature type="domain" description="Toprim" evidence="13">
    <location>
        <begin position="26"/>
        <end position="167"/>
    </location>
</feature>
<evidence type="ECO:0000256" key="6">
    <source>
        <dbReference type="ARBA" id="ARBA00023029"/>
    </source>
</evidence>
<evidence type="ECO:0000256" key="3">
    <source>
        <dbReference type="ARBA" id="ARBA00012891"/>
    </source>
</evidence>
<dbReference type="GO" id="GO:0006265">
    <property type="term" value="P:DNA topological change"/>
    <property type="evidence" value="ECO:0007669"/>
    <property type="project" value="InterPro"/>
</dbReference>
<proteinExistence type="inferred from homology"/>
<keyword evidence="16" id="KW-1185">Reference proteome</keyword>
<dbReference type="InterPro" id="IPR000380">
    <property type="entry name" value="Topo_IA"/>
</dbReference>
<evidence type="ECO:0000313" key="15">
    <source>
        <dbReference type="EMBL" id="PIE92791.1"/>
    </source>
</evidence>
<dbReference type="GO" id="GO:0003917">
    <property type="term" value="F:DNA topoisomerase type I (single strand cut, ATP-independent) activity"/>
    <property type="evidence" value="ECO:0007669"/>
    <property type="project" value="UniProtKB-EC"/>
</dbReference>
<dbReference type="AlphaFoldDB" id="A0A2G6Q7Q3"/>
<dbReference type="Gene3D" id="2.70.20.10">
    <property type="entry name" value="Topoisomerase I, domain 3"/>
    <property type="match status" value="1"/>
</dbReference>
<dbReference type="InterPro" id="IPR013497">
    <property type="entry name" value="Topo_IA_cen"/>
</dbReference>
<dbReference type="Gene3D" id="3.40.50.140">
    <property type="match status" value="1"/>
</dbReference>
<dbReference type="InterPro" id="IPR003601">
    <property type="entry name" value="Topo_IA_2"/>
</dbReference>
<evidence type="ECO:0000256" key="1">
    <source>
        <dbReference type="ARBA" id="ARBA00000213"/>
    </source>
</evidence>
<dbReference type="Proteomes" id="UP000228484">
    <property type="component" value="Unassembled WGS sequence"/>
</dbReference>
<name>A0A2G6Q7Q3_9BACI</name>
<evidence type="ECO:0000256" key="10">
    <source>
        <dbReference type="ARBA" id="ARBA00031985"/>
    </source>
</evidence>
<dbReference type="Gene3D" id="1.10.290.10">
    <property type="entry name" value="Topoisomerase I, domain 4"/>
    <property type="match status" value="1"/>
</dbReference>
<dbReference type="SMART" id="SM00437">
    <property type="entry name" value="TOP1Ac"/>
    <property type="match status" value="1"/>
</dbReference>
<gene>
    <name evidence="15" type="ORF">CO726_24815</name>
</gene>
<evidence type="ECO:0000256" key="2">
    <source>
        <dbReference type="ARBA" id="ARBA00009446"/>
    </source>
</evidence>
<dbReference type="Pfam" id="PF01751">
    <property type="entry name" value="Toprim"/>
    <property type="match status" value="1"/>
</dbReference>
<dbReference type="EC" id="5.6.2.1" evidence="3"/>
<dbReference type="GO" id="GO:0043597">
    <property type="term" value="C:cytoplasmic replication fork"/>
    <property type="evidence" value="ECO:0007669"/>
    <property type="project" value="TreeGrafter"/>
</dbReference>
<accession>A0A2G6Q7Q3</accession>
<dbReference type="SUPFAM" id="SSF56712">
    <property type="entry name" value="Prokaryotic type I DNA topoisomerase"/>
    <property type="match status" value="1"/>
</dbReference>
<dbReference type="NCBIfam" id="TIGR01056">
    <property type="entry name" value="topB"/>
    <property type="match status" value="1"/>
</dbReference>
<evidence type="ECO:0000256" key="12">
    <source>
        <dbReference type="ARBA" id="ARBA00032877"/>
    </source>
</evidence>
<dbReference type="PROSITE" id="PS50880">
    <property type="entry name" value="TOPRIM"/>
    <property type="match status" value="1"/>
</dbReference>
<evidence type="ECO:0000256" key="11">
    <source>
        <dbReference type="ARBA" id="ARBA00032235"/>
    </source>
</evidence>
<dbReference type="SMART" id="SM00493">
    <property type="entry name" value="TOPRIM"/>
    <property type="match status" value="1"/>
</dbReference>
<dbReference type="InterPro" id="IPR023406">
    <property type="entry name" value="Topo_IA_AS"/>
</dbReference>
<dbReference type="GO" id="GO:0003677">
    <property type="term" value="F:DNA binding"/>
    <property type="evidence" value="ECO:0007669"/>
    <property type="project" value="UniProtKB-KW"/>
</dbReference>
<dbReference type="InterPro" id="IPR005738">
    <property type="entry name" value="TopoIII"/>
</dbReference>
<dbReference type="InterPro" id="IPR003602">
    <property type="entry name" value="Topo_IA_DNA-bd_dom"/>
</dbReference>
<dbReference type="GO" id="GO:0006310">
    <property type="term" value="P:DNA recombination"/>
    <property type="evidence" value="ECO:0007669"/>
    <property type="project" value="TreeGrafter"/>
</dbReference>
<dbReference type="EMBL" id="NWUW01000026">
    <property type="protein sequence ID" value="PIE92791.1"/>
    <property type="molecule type" value="Genomic_DNA"/>
</dbReference>
<keyword evidence="7" id="KW-0238">DNA-binding</keyword>
<dbReference type="InterPro" id="IPR025589">
    <property type="entry name" value="Toprim_C_rpt"/>
</dbReference>
<dbReference type="InterPro" id="IPR013825">
    <property type="entry name" value="Topo_IA_cen_sub2"/>
</dbReference>
<dbReference type="Pfam" id="PF13342">
    <property type="entry name" value="Toprim_Crpt"/>
    <property type="match status" value="1"/>
</dbReference>
<evidence type="ECO:0000256" key="5">
    <source>
        <dbReference type="ARBA" id="ARBA00022842"/>
    </source>
</evidence>
<dbReference type="GO" id="GO:0046872">
    <property type="term" value="F:metal ion binding"/>
    <property type="evidence" value="ECO:0007669"/>
    <property type="project" value="UniProtKB-KW"/>
</dbReference>
<dbReference type="GO" id="GO:0006281">
    <property type="term" value="P:DNA repair"/>
    <property type="evidence" value="ECO:0007669"/>
    <property type="project" value="TreeGrafter"/>
</dbReference>
<keyword evidence="5" id="KW-0460">Magnesium</keyword>
<evidence type="ECO:0000259" key="13">
    <source>
        <dbReference type="PROSITE" id="PS50880"/>
    </source>
</evidence>